<dbReference type="InParanoid" id="A0A3Q7HYJ3"/>
<evidence type="ECO:0000256" key="1">
    <source>
        <dbReference type="SAM" id="MobiDB-lite"/>
    </source>
</evidence>
<sequence length="142" mass="16584">MAMRCKKQRKQKLSQRGADTIKQETDERKWRGNKHPFAEFWNLVNGKVSKFSFVLHSRERQKYIDVNCQRRKEEQQFWRLCYIMLSFNIVWMVQSIVFFDVAAFSSNNLRYLQISHSSKPRSQGDKTSGTGGCTCDGGYGGV</sequence>
<feature type="transmembrane region" description="Helical" evidence="2">
    <location>
        <begin position="80"/>
        <end position="99"/>
    </location>
</feature>
<accession>A0A3Q7HYJ3</accession>
<keyword evidence="4" id="KW-1185">Reference proteome</keyword>
<dbReference type="EnsemblPlants" id="Solyc09g011305.1.1">
    <property type="protein sequence ID" value="Solyc09g011305.1.1"/>
    <property type="gene ID" value="Solyc09g011305.1"/>
</dbReference>
<dbReference type="AlphaFoldDB" id="A0A3Q7HYJ3"/>
<keyword evidence="2" id="KW-1133">Transmembrane helix</keyword>
<name>A0A3Q7HYJ3_SOLLC</name>
<organism evidence="3">
    <name type="scientific">Solanum lycopersicum</name>
    <name type="common">Tomato</name>
    <name type="synonym">Lycopersicon esculentum</name>
    <dbReference type="NCBI Taxonomy" id="4081"/>
    <lineage>
        <taxon>Eukaryota</taxon>
        <taxon>Viridiplantae</taxon>
        <taxon>Streptophyta</taxon>
        <taxon>Embryophyta</taxon>
        <taxon>Tracheophyta</taxon>
        <taxon>Spermatophyta</taxon>
        <taxon>Magnoliopsida</taxon>
        <taxon>eudicotyledons</taxon>
        <taxon>Gunneridae</taxon>
        <taxon>Pentapetalae</taxon>
        <taxon>asterids</taxon>
        <taxon>lamiids</taxon>
        <taxon>Solanales</taxon>
        <taxon>Solanaceae</taxon>
        <taxon>Solanoideae</taxon>
        <taxon>Solaneae</taxon>
        <taxon>Solanum</taxon>
        <taxon>Solanum subgen. Lycopersicon</taxon>
    </lineage>
</organism>
<feature type="compositionally biased region" description="Basic residues" evidence="1">
    <location>
        <begin position="1"/>
        <end position="13"/>
    </location>
</feature>
<feature type="compositionally biased region" description="Basic and acidic residues" evidence="1">
    <location>
        <begin position="19"/>
        <end position="28"/>
    </location>
</feature>
<reference evidence="3" key="2">
    <citation type="submission" date="2019-01" db="UniProtKB">
        <authorList>
            <consortium name="EnsemblPlants"/>
        </authorList>
    </citation>
    <scope>IDENTIFICATION</scope>
    <source>
        <strain evidence="3">cv. Heinz 1706</strain>
    </source>
</reference>
<protein>
    <submittedName>
        <fullName evidence="3">Uncharacterized protein</fullName>
    </submittedName>
</protein>
<evidence type="ECO:0000256" key="2">
    <source>
        <dbReference type="SAM" id="Phobius"/>
    </source>
</evidence>
<dbReference type="Gramene" id="Solyc09g011305.1.1">
    <property type="protein sequence ID" value="Solyc09g011305.1.1"/>
    <property type="gene ID" value="Solyc09g011305.1"/>
</dbReference>
<reference evidence="3" key="1">
    <citation type="journal article" date="2012" name="Nature">
        <title>The tomato genome sequence provides insights into fleshy fruit evolution.</title>
        <authorList>
            <consortium name="Tomato Genome Consortium"/>
        </authorList>
    </citation>
    <scope>NUCLEOTIDE SEQUENCE [LARGE SCALE GENOMIC DNA]</scope>
    <source>
        <strain evidence="3">cv. Heinz 1706</strain>
    </source>
</reference>
<feature type="region of interest" description="Disordered" evidence="1">
    <location>
        <begin position="1"/>
        <end position="28"/>
    </location>
</feature>
<keyword evidence="2" id="KW-0472">Membrane</keyword>
<keyword evidence="2" id="KW-0812">Transmembrane</keyword>
<proteinExistence type="predicted"/>
<dbReference type="Proteomes" id="UP000004994">
    <property type="component" value="Chromosome 9"/>
</dbReference>
<evidence type="ECO:0000313" key="4">
    <source>
        <dbReference type="Proteomes" id="UP000004994"/>
    </source>
</evidence>
<evidence type="ECO:0000313" key="3">
    <source>
        <dbReference type="EnsemblPlants" id="Solyc09g011305.1.1"/>
    </source>
</evidence>